<sequence length="109" mass="12792">RHLDPREKIKETTLNPGRNQQHWKMSLEKHISIFIKALSLGAPPPLYDDIVVDDQDIGERKLIKRLRDKKELALINDEELTNISIEYKNKNNLIRELALNELKNRKNQG</sequence>
<reference evidence="2 3" key="1">
    <citation type="journal article" date="2018" name="MBio">
        <title>Comparative Genomics Reveals the Core Gene Toolbox for the Fungus-Insect Symbiosis.</title>
        <authorList>
            <person name="Wang Y."/>
            <person name="Stata M."/>
            <person name="Wang W."/>
            <person name="Stajich J.E."/>
            <person name="White M.M."/>
            <person name="Moncalvo J.M."/>
        </authorList>
    </citation>
    <scope>NUCLEOTIDE SEQUENCE [LARGE SCALE GENOMIC DNA]</scope>
    <source>
        <strain evidence="2 3">SC-DP-2</strain>
    </source>
</reference>
<gene>
    <name evidence="2" type="ORF">BB560_005007</name>
</gene>
<evidence type="ECO:0000256" key="1">
    <source>
        <dbReference type="SAM" id="MobiDB-lite"/>
    </source>
</evidence>
<name>A0A2T9Z7V1_9FUNG</name>
<proteinExistence type="predicted"/>
<feature type="compositionally biased region" description="Basic and acidic residues" evidence="1">
    <location>
        <begin position="1"/>
        <end position="11"/>
    </location>
</feature>
<protein>
    <submittedName>
        <fullName evidence="2">Uncharacterized protein</fullName>
    </submittedName>
</protein>
<feature type="region of interest" description="Disordered" evidence="1">
    <location>
        <begin position="1"/>
        <end position="20"/>
    </location>
</feature>
<dbReference type="EMBL" id="MBFS01001834">
    <property type="protein sequence ID" value="PVV00607.1"/>
    <property type="molecule type" value="Genomic_DNA"/>
</dbReference>
<evidence type="ECO:0000313" key="3">
    <source>
        <dbReference type="Proteomes" id="UP000245609"/>
    </source>
</evidence>
<accession>A0A2T9Z7V1</accession>
<evidence type="ECO:0000313" key="2">
    <source>
        <dbReference type="EMBL" id="PVV00607.1"/>
    </source>
</evidence>
<dbReference type="Proteomes" id="UP000245609">
    <property type="component" value="Unassembled WGS sequence"/>
</dbReference>
<feature type="non-terminal residue" evidence="2">
    <location>
        <position position="1"/>
    </location>
</feature>
<comment type="caution">
    <text evidence="2">The sequence shown here is derived from an EMBL/GenBank/DDBJ whole genome shotgun (WGS) entry which is preliminary data.</text>
</comment>
<organism evidence="2 3">
    <name type="scientific">Smittium megazygosporum</name>
    <dbReference type="NCBI Taxonomy" id="133381"/>
    <lineage>
        <taxon>Eukaryota</taxon>
        <taxon>Fungi</taxon>
        <taxon>Fungi incertae sedis</taxon>
        <taxon>Zoopagomycota</taxon>
        <taxon>Kickxellomycotina</taxon>
        <taxon>Harpellomycetes</taxon>
        <taxon>Harpellales</taxon>
        <taxon>Legeriomycetaceae</taxon>
        <taxon>Smittium</taxon>
    </lineage>
</organism>
<dbReference type="AlphaFoldDB" id="A0A2T9Z7V1"/>
<keyword evidence="3" id="KW-1185">Reference proteome</keyword>